<protein>
    <submittedName>
        <fullName evidence="1">Uncharacterized protein</fullName>
    </submittedName>
</protein>
<organism evidence="1 2">
    <name type="scientific">Candidatus Sungiibacteriota bacterium</name>
    <dbReference type="NCBI Taxonomy" id="2750080"/>
    <lineage>
        <taxon>Bacteria</taxon>
        <taxon>Candidatus Sungiibacteriota</taxon>
    </lineage>
</organism>
<dbReference type="AlphaFoldDB" id="A0A7T5URI7"/>
<reference evidence="1 2" key="1">
    <citation type="submission" date="2020-07" db="EMBL/GenBank/DDBJ databases">
        <title>Huge and variable diversity of episymbiotic CPR bacteria and DPANN archaea in groundwater ecosystems.</title>
        <authorList>
            <person name="He C.Y."/>
            <person name="Keren R."/>
            <person name="Whittaker M."/>
            <person name="Farag I.F."/>
            <person name="Doudna J."/>
            <person name="Cate J.H.D."/>
            <person name="Banfield J.F."/>
        </authorList>
    </citation>
    <scope>NUCLEOTIDE SEQUENCE [LARGE SCALE GENOMIC DNA]</scope>
    <source>
        <strain evidence="1">NC_groundwater_541_Ag_S-0.1um_46_50</strain>
    </source>
</reference>
<sequence>MVRQKIFGLPILVLLFVTVSFGYAAFHEDHHWVRKEISSGDFPLSENEKQGVYNCSIESPVREIRYDAGTGTFMVIAEKATLIFLEKELSADLRDELFYLQNELVYERYLIPFHDPDDQSPPKQPFVIRVYATVKILCVHPAFRGNWQGVYDRDGVVYPLLLLFEPIYE</sequence>
<accession>A0A7T5URI7</accession>
<proteinExistence type="predicted"/>
<evidence type="ECO:0000313" key="1">
    <source>
        <dbReference type="EMBL" id="QQG45591.1"/>
    </source>
</evidence>
<dbReference type="EMBL" id="CP066690">
    <property type="protein sequence ID" value="QQG45591.1"/>
    <property type="molecule type" value="Genomic_DNA"/>
</dbReference>
<gene>
    <name evidence="1" type="ORF">HYW89_01550</name>
</gene>
<name>A0A7T5URI7_9BACT</name>
<evidence type="ECO:0000313" key="2">
    <source>
        <dbReference type="Proteomes" id="UP000595618"/>
    </source>
</evidence>
<dbReference type="Proteomes" id="UP000595618">
    <property type="component" value="Chromosome"/>
</dbReference>